<feature type="transmembrane region" description="Helical" evidence="1">
    <location>
        <begin position="12"/>
        <end position="29"/>
    </location>
</feature>
<keyword evidence="1" id="KW-1133">Transmembrane helix</keyword>
<dbReference type="EMBL" id="DSFE01000018">
    <property type="protein sequence ID" value="HEU97357.1"/>
    <property type="molecule type" value="Genomic_DNA"/>
</dbReference>
<evidence type="ECO:0000313" key="4">
    <source>
        <dbReference type="EMBL" id="HEU97357.1"/>
    </source>
</evidence>
<sequence>MSSTITDWISAISQLAFLVIFMLLFLGFNQKFQIYISSRNIKLKLGILERMMNESQSKTVSYMRNLGLEKPEQVVEKGINYFTIEPVNIEPTDIIKRMDTLFSTREERLEGLIKDVLPNAGKVERSIASTALEISAALTFVYKYVRHLLIMGQKTNNWILIMQLEMVLPMIIKQAEAYSKALDVFLDGKPIGDGAGPLLVHRIVGPTASPTEIVKDTVYYEAQIENRKVYLIKASGPESNVGHPGFAVEELLKRLNERGEKVGMIVTVDAALKLEGENTGEVAEGAGAAIGDPGPEKIRIERAASAYGIPLHAVIVKMGMEEAILTMKKEISDAVEKAIENVKELVKRVPEGQSVIIAGIGNSVGIL</sequence>
<dbReference type="Pfam" id="PF23542">
    <property type="entry name" value="DUF1512_C"/>
    <property type="match status" value="1"/>
</dbReference>
<gene>
    <name evidence="4" type="ORF">ENO36_00675</name>
</gene>
<evidence type="ECO:0000259" key="3">
    <source>
        <dbReference type="Pfam" id="PF23542"/>
    </source>
</evidence>
<dbReference type="Proteomes" id="UP000885664">
    <property type="component" value="Unassembled WGS sequence"/>
</dbReference>
<dbReference type="AlphaFoldDB" id="A0A7C2YGV5"/>
<dbReference type="Pfam" id="PF07431">
    <property type="entry name" value="DUF1512"/>
    <property type="match status" value="1"/>
</dbReference>
<accession>A0A7C2YGV5</accession>
<feature type="domain" description="DUF1512" evidence="2">
    <location>
        <begin position="11"/>
        <end position="186"/>
    </location>
</feature>
<dbReference type="PIRSF" id="PIRSF016495">
    <property type="entry name" value="UCP016495"/>
    <property type="match status" value="1"/>
</dbReference>
<evidence type="ECO:0000259" key="2">
    <source>
        <dbReference type="Pfam" id="PF07431"/>
    </source>
</evidence>
<protein>
    <submittedName>
        <fullName evidence="4">DUF1512 domain-containing protein</fullName>
    </submittedName>
</protein>
<comment type="caution">
    <text evidence="4">The sequence shown here is derived from an EMBL/GenBank/DDBJ whole genome shotgun (WGS) entry which is preliminary data.</text>
</comment>
<evidence type="ECO:0000256" key="1">
    <source>
        <dbReference type="SAM" id="Phobius"/>
    </source>
</evidence>
<name>A0A7C2YGV5_9CREN</name>
<keyword evidence="1" id="KW-0812">Transmembrane</keyword>
<dbReference type="InterPro" id="IPR056460">
    <property type="entry name" value="DUF1512_N"/>
</dbReference>
<dbReference type="InterPro" id="IPR009995">
    <property type="entry name" value="DUF1512"/>
</dbReference>
<reference evidence="4" key="1">
    <citation type="journal article" date="2020" name="mSystems">
        <title>Genome- and Community-Level Interaction Insights into Carbon Utilization and Element Cycling Functions of Hydrothermarchaeota in Hydrothermal Sediment.</title>
        <authorList>
            <person name="Zhou Z."/>
            <person name="Liu Y."/>
            <person name="Xu W."/>
            <person name="Pan J."/>
            <person name="Luo Z.H."/>
            <person name="Li M."/>
        </authorList>
    </citation>
    <scope>NUCLEOTIDE SEQUENCE [LARGE SCALE GENOMIC DNA]</scope>
    <source>
        <strain evidence="4">SpSt-1259</strain>
    </source>
</reference>
<feature type="domain" description="DUF1512" evidence="3">
    <location>
        <begin position="191"/>
        <end position="366"/>
    </location>
</feature>
<organism evidence="4">
    <name type="scientific">Fervidicoccus fontis</name>
    <dbReference type="NCBI Taxonomy" id="683846"/>
    <lineage>
        <taxon>Archaea</taxon>
        <taxon>Thermoproteota</taxon>
        <taxon>Thermoprotei</taxon>
        <taxon>Fervidicoccales</taxon>
        <taxon>Fervidicoccaceae</taxon>
        <taxon>Fervidicoccus</taxon>
    </lineage>
</organism>
<dbReference type="InterPro" id="IPR056461">
    <property type="entry name" value="DUF1512_C"/>
</dbReference>
<keyword evidence="1" id="KW-0472">Membrane</keyword>
<proteinExistence type="predicted"/>